<gene>
    <name evidence="10" type="ORF">GF1_09320</name>
</gene>
<dbReference type="Gene3D" id="3.30.565.10">
    <property type="entry name" value="Histidine kinase-like ATPase, C-terminal domain"/>
    <property type="match status" value="1"/>
</dbReference>
<dbReference type="Gene3D" id="1.20.120.160">
    <property type="entry name" value="HPT domain"/>
    <property type="match status" value="1"/>
</dbReference>
<keyword evidence="5" id="KW-0418">Kinase</keyword>
<keyword evidence="7" id="KW-0175">Coiled coil</keyword>
<name>A0A915U923_9BACT</name>
<dbReference type="EMBL" id="AP024233">
    <property type="protein sequence ID" value="BCO08556.1"/>
    <property type="molecule type" value="Genomic_DNA"/>
</dbReference>
<keyword evidence="11" id="KW-1185">Reference proteome</keyword>
<dbReference type="InterPro" id="IPR037257">
    <property type="entry name" value="T2SS_E_N_sf"/>
</dbReference>
<reference evidence="10" key="1">
    <citation type="submission" date="2020-12" db="EMBL/GenBank/DDBJ databases">
        <title>Desulfobium dissulfuricans gen. nov., sp. nov., a novel mesophilic, sulfate-reducing bacterium isolated from a deep-sea hydrothermal vent.</title>
        <authorList>
            <person name="Hashimoto Y."/>
            <person name="Tame A."/>
            <person name="Sawayama S."/>
            <person name="Miyazaki J."/>
            <person name="Takai K."/>
            <person name="Nakagawa S."/>
        </authorList>
    </citation>
    <scope>NUCLEOTIDE SEQUENCE</scope>
    <source>
        <strain evidence="10">GF1</strain>
    </source>
</reference>
<dbReference type="PANTHER" id="PTHR43395:SF8">
    <property type="entry name" value="HISTIDINE KINASE"/>
    <property type="match status" value="1"/>
</dbReference>
<dbReference type="PRINTS" id="PR00344">
    <property type="entry name" value="BCTRLSENSOR"/>
</dbReference>
<dbReference type="SUPFAM" id="SSF160246">
    <property type="entry name" value="EspE N-terminal domain-like"/>
    <property type="match status" value="1"/>
</dbReference>
<sequence>MLAELDISCQQTGDRDPQAESYAFFRFFHSMRGTASFLELEQLSELAASAENLARAMYESRNRSLEYYFDLLCTACRVIQETLPLVLERRSDEFLETAVLVLSLNQTLDDFHAIGPGGDGFRQTTIRAREILTFLKQEFRFWGEVADNRSQVPELVRRFDKLQQLAGAAELADIAEISGVFITILQRYLEGDPLQGECPEAVFLRATDAMLKALGPTGASSGGRVEDLEELIGDLEAMIRQPIGALLIKAGLVAPDSVEDALRIQEKARQQNAPVRRLGEVLVEMGEVTEEEVDQVLARQQVLGRPVSPAGSVLTSGNRTGTGRRDITVDSRQLQQLLQLVDELEETRDRLVEVVFREGRHQLPGEINRLDGQVRSIRNLSNTIYREPVTLLQKRLERLVRDLEERTGRPLRLNVSRDTISLEKDFLDALSDPLVHLVQNVVDHGVEAPEVRRAAGKPEVAAIEVRFRQRDSGVEIVVEDDGQGIDPEQIGRCGLRCGLLPADSGPLTPEKAAELVVRLGFSTAETVTDSTGRGVGLEVAHRFARQWKGELKVHSTPGQGTRVTLFFPQGPMLAGV</sequence>
<evidence type="ECO:0000259" key="8">
    <source>
        <dbReference type="PROSITE" id="PS50109"/>
    </source>
</evidence>
<feature type="domain" description="HPt" evidence="9">
    <location>
        <begin position="1"/>
        <end position="86"/>
    </location>
</feature>
<dbReference type="InterPro" id="IPR036890">
    <property type="entry name" value="HATPase_C_sf"/>
</dbReference>
<dbReference type="PROSITE" id="PS50109">
    <property type="entry name" value="HIS_KIN"/>
    <property type="match status" value="1"/>
</dbReference>
<evidence type="ECO:0000256" key="1">
    <source>
        <dbReference type="ARBA" id="ARBA00000085"/>
    </source>
</evidence>
<evidence type="ECO:0000313" key="10">
    <source>
        <dbReference type="EMBL" id="BCO08556.1"/>
    </source>
</evidence>
<dbReference type="Proteomes" id="UP001063350">
    <property type="component" value="Chromosome"/>
</dbReference>
<evidence type="ECO:0000256" key="6">
    <source>
        <dbReference type="PROSITE-ProRule" id="PRU00110"/>
    </source>
</evidence>
<evidence type="ECO:0000259" key="9">
    <source>
        <dbReference type="PROSITE" id="PS50894"/>
    </source>
</evidence>
<organism evidence="10 11">
    <name type="scientific">Desulfolithobacter dissulfuricans</name>
    <dbReference type="NCBI Taxonomy" id="2795293"/>
    <lineage>
        <taxon>Bacteria</taxon>
        <taxon>Pseudomonadati</taxon>
        <taxon>Thermodesulfobacteriota</taxon>
        <taxon>Desulfobulbia</taxon>
        <taxon>Desulfobulbales</taxon>
        <taxon>Desulfobulbaceae</taxon>
        <taxon>Desulfolithobacter</taxon>
    </lineage>
</organism>
<dbReference type="InterPro" id="IPR004358">
    <property type="entry name" value="Sig_transdc_His_kin-like_C"/>
</dbReference>
<dbReference type="InterPro" id="IPR008207">
    <property type="entry name" value="Sig_transdc_His_kin_Hpt_dom"/>
</dbReference>
<accession>A0A915U923</accession>
<dbReference type="InterPro" id="IPR005467">
    <property type="entry name" value="His_kinase_dom"/>
</dbReference>
<dbReference type="AlphaFoldDB" id="A0A915U923"/>
<comment type="catalytic activity">
    <reaction evidence="1">
        <text>ATP + protein L-histidine = ADP + protein N-phospho-L-histidine.</text>
        <dbReference type="EC" id="2.7.13.3"/>
    </reaction>
</comment>
<dbReference type="PROSITE" id="PS50894">
    <property type="entry name" value="HPT"/>
    <property type="match status" value="1"/>
</dbReference>
<dbReference type="SMART" id="SM00387">
    <property type="entry name" value="HATPase_c"/>
    <property type="match status" value="1"/>
</dbReference>
<dbReference type="SUPFAM" id="SSF47226">
    <property type="entry name" value="Histidine-containing phosphotransfer domain, HPT domain"/>
    <property type="match status" value="1"/>
</dbReference>
<evidence type="ECO:0000256" key="7">
    <source>
        <dbReference type="SAM" id="Coils"/>
    </source>
</evidence>
<keyword evidence="3 6" id="KW-0597">Phosphoprotein</keyword>
<evidence type="ECO:0000256" key="2">
    <source>
        <dbReference type="ARBA" id="ARBA00012438"/>
    </source>
</evidence>
<evidence type="ECO:0000313" key="11">
    <source>
        <dbReference type="Proteomes" id="UP001063350"/>
    </source>
</evidence>
<evidence type="ECO:0000256" key="4">
    <source>
        <dbReference type="ARBA" id="ARBA00022679"/>
    </source>
</evidence>
<proteinExistence type="predicted"/>
<feature type="coiled-coil region" evidence="7">
    <location>
        <begin position="327"/>
        <end position="354"/>
    </location>
</feature>
<dbReference type="InterPro" id="IPR003594">
    <property type="entry name" value="HATPase_dom"/>
</dbReference>
<dbReference type="InterPro" id="IPR051315">
    <property type="entry name" value="Bact_Chemotaxis_CheA"/>
</dbReference>
<evidence type="ECO:0000256" key="5">
    <source>
        <dbReference type="ARBA" id="ARBA00022777"/>
    </source>
</evidence>
<feature type="modified residue" description="Phosphohistidine" evidence="6">
    <location>
        <position position="29"/>
    </location>
</feature>
<dbReference type="PANTHER" id="PTHR43395">
    <property type="entry name" value="SENSOR HISTIDINE KINASE CHEA"/>
    <property type="match status" value="1"/>
</dbReference>
<keyword evidence="4" id="KW-0808">Transferase</keyword>
<protein>
    <recommendedName>
        <fullName evidence="2">histidine kinase</fullName>
        <ecNumber evidence="2">2.7.13.3</ecNumber>
    </recommendedName>
</protein>
<dbReference type="GO" id="GO:0000155">
    <property type="term" value="F:phosphorelay sensor kinase activity"/>
    <property type="evidence" value="ECO:0007669"/>
    <property type="project" value="UniProtKB-ARBA"/>
</dbReference>
<dbReference type="FunFam" id="3.30.565.10:FF:000016">
    <property type="entry name" value="Chemotaxis protein CheA, putative"/>
    <property type="match status" value="1"/>
</dbReference>
<evidence type="ECO:0000256" key="3">
    <source>
        <dbReference type="ARBA" id="ARBA00022553"/>
    </source>
</evidence>
<dbReference type="SUPFAM" id="SSF55874">
    <property type="entry name" value="ATPase domain of HSP90 chaperone/DNA topoisomerase II/histidine kinase"/>
    <property type="match status" value="1"/>
</dbReference>
<dbReference type="Pfam" id="PF02518">
    <property type="entry name" value="HATPase_c"/>
    <property type="match status" value="1"/>
</dbReference>
<dbReference type="KEGG" id="ddu:GF1_09320"/>
<dbReference type="EC" id="2.7.13.3" evidence="2"/>
<feature type="domain" description="Histidine kinase" evidence="8">
    <location>
        <begin position="336"/>
        <end position="571"/>
    </location>
</feature>
<dbReference type="InterPro" id="IPR036641">
    <property type="entry name" value="HPT_dom_sf"/>
</dbReference>